<dbReference type="NCBIfam" id="NF041014">
    <property type="entry name" value="pilin_ComGG_2"/>
    <property type="match status" value="1"/>
</dbReference>
<sequence>MLLKKQVKAGILLYALLMLAIFSFILQFYLNRQIAESQLVQVSRQQATAYIMARWTLEDMLADQETRVQEKEEGVSTQKLQAEHLNPLSEGRNFYSTGEVAYRRENQSVKLVVRLSDGKSFSYQFPIPSQNEGFLIR</sequence>
<organism evidence="2 3">
    <name type="scientific">Streptococcus ruminantium</name>
    <dbReference type="NCBI Taxonomy" id="1917441"/>
    <lineage>
        <taxon>Bacteria</taxon>
        <taxon>Bacillati</taxon>
        <taxon>Bacillota</taxon>
        <taxon>Bacilli</taxon>
        <taxon>Lactobacillales</taxon>
        <taxon>Streptococcaceae</taxon>
        <taxon>Streptococcus</taxon>
    </lineage>
</organism>
<keyword evidence="1" id="KW-1133">Transmembrane helix</keyword>
<accession>A0A2Z5TK55</accession>
<dbReference type="KEGG" id="srq:SR187_0845"/>
<dbReference type="EMBL" id="AP018400">
    <property type="protein sequence ID" value="BBA91800.1"/>
    <property type="molecule type" value="Genomic_DNA"/>
</dbReference>
<evidence type="ECO:0008006" key="4">
    <source>
        <dbReference type="Google" id="ProtNLM"/>
    </source>
</evidence>
<protein>
    <recommendedName>
        <fullName evidence="4">Competence protein ComGG</fullName>
    </recommendedName>
</protein>
<keyword evidence="1" id="KW-0812">Transmembrane</keyword>
<evidence type="ECO:0000313" key="3">
    <source>
        <dbReference type="Proteomes" id="UP000269331"/>
    </source>
</evidence>
<proteinExistence type="predicted"/>
<dbReference type="RefSeq" id="WP_120171207.1">
    <property type="nucleotide sequence ID" value="NZ_AP018400.1"/>
</dbReference>
<dbReference type="Proteomes" id="UP000269331">
    <property type="component" value="Chromosome"/>
</dbReference>
<evidence type="ECO:0000313" key="2">
    <source>
        <dbReference type="EMBL" id="BBA91800.1"/>
    </source>
</evidence>
<reference evidence="2 3" key="1">
    <citation type="journal article" date="2018" name="Genome Biol. Evol.">
        <title>Complete Genome Sequence of Streptococcus ruminantium sp. nov. GUT-187T (=DSM 104980T =JCM 31869T), the Type Strain of S. ruminantium, and Comparison with Genome Sequences of Streptococcus suis Strains.</title>
        <authorList>
            <person name="Tohya M."/>
            <person name="Sekizaki T."/>
            <person name="Miyoshi-Akiyama T."/>
        </authorList>
    </citation>
    <scope>NUCLEOTIDE SEQUENCE [LARGE SCALE GENOMIC DNA]</scope>
    <source>
        <strain evidence="2 3">GUT187T</strain>
    </source>
</reference>
<dbReference type="OrthoDB" id="2237524at2"/>
<evidence type="ECO:0000256" key="1">
    <source>
        <dbReference type="SAM" id="Phobius"/>
    </source>
</evidence>
<dbReference type="GeneID" id="52228751"/>
<gene>
    <name evidence="2" type="ORF">SR187_0845</name>
</gene>
<name>A0A2Z5TK55_9STRE</name>
<dbReference type="AlphaFoldDB" id="A0A2Z5TK55"/>
<feature type="transmembrane region" description="Helical" evidence="1">
    <location>
        <begin position="12"/>
        <end position="30"/>
    </location>
</feature>
<dbReference type="InterPro" id="IPR047665">
    <property type="entry name" value="ComGG_streptococcus-type"/>
</dbReference>
<keyword evidence="1" id="KW-0472">Membrane</keyword>